<dbReference type="EMBL" id="JACEEZ010007579">
    <property type="protein sequence ID" value="KAG0723936.1"/>
    <property type="molecule type" value="Genomic_DNA"/>
</dbReference>
<keyword evidence="4 7" id="KW-0812">Transmembrane</keyword>
<evidence type="ECO:0000256" key="1">
    <source>
        <dbReference type="ARBA" id="ARBA00004141"/>
    </source>
</evidence>
<dbReference type="GO" id="GO:0016020">
    <property type="term" value="C:membrane"/>
    <property type="evidence" value="ECO:0007669"/>
    <property type="project" value="UniProtKB-SubCell"/>
</dbReference>
<evidence type="ECO:0000256" key="3">
    <source>
        <dbReference type="ARBA" id="ARBA00006483"/>
    </source>
</evidence>
<evidence type="ECO:0000256" key="4">
    <source>
        <dbReference type="ARBA" id="ARBA00022692"/>
    </source>
</evidence>
<dbReference type="Proteomes" id="UP000770661">
    <property type="component" value="Unassembled WGS sequence"/>
</dbReference>
<dbReference type="OrthoDB" id="63113at2759"/>
<dbReference type="Pfam" id="PF03208">
    <property type="entry name" value="PRA1"/>
    <property type="match status" value="1"/>
</dbReference>
<keyword evidence="6 7" id="KW-0472">Membrane</keyword>
<comment type="caution">
    <text evidence="8">The sequence shown here is derived from an EMBL/GenBank/DDBJ whole genome shotgun (WGS) entry which is preliminary data.</text>
</comment>
<sequence>MSAGLAGDVEIDISGEIDVPEKQSHFSKPGFMMQLPMQLQLASPAAREWITRSRENVRPWTVFFSTQNYKAPPNAQRWSKRIVKNVDYFQSNYMFVFIVLILYCLITSPLLLLAIAASLGACYILALKNAEKKIVISGHEVSLAHQYAAVGVLSLPVFYIAGAGAVLFWVLGASLFIIAIHASLYNVESLLGSDEEPFELHMEQMEQVRARTTTLFLYYLWSVFIAGITLYTVMPSVDGPLDTHFRRLELKRHKRHF</sequence>
<comment type="subcellular location">
    <subcellularLocation>
        <location evidence="2">Cytoplasmic vesicle</location>
        <location evidence="2">Secretory vesicle</location>
        <location evidence="2">Synaptic vesicle</location>
    </subcellularLocation>
    <subcellularLocation>
        <location evidence="1 7">Membrane</location>
        <topology evidence="1 7">Multi-pass membrane protein</topology>
    </subcellularLocation>
</comment>
<evidence type="ECO:0000256" key="6">
    <source>
        <dbReference type="ARBA" id="ARBA00023136"/>
    </source>
</evidence>
<keyword evidence="9" id="KW-1185">Reference proteome</keyword>
<keyword evidence="5 7" id="KW-1133">Transmembrane helix</keyword>
<feature type="transmembrane region" description="Helical" evidence="7">
    <location>
        <begin position="147"/>
        <end position="180"/>
    </location>
</feature>
<dbReference type="GO" id="GO:0005794">
    <property type="term" value="C:Golgi apparatus"/>
    <property type="evidence" value="ECO:0007669"/>
    <property type="project" value="TreeGrafter"/>
</dbReference>
<organism evidence="8 9">
    <name type="scientific">Chionoecetes opilio</name>
    <name type="common">Atlantic snow crab</name>
    <name type="synonym">Cancer opilio</name>
    <dbReference type="NCBI Taxonomy" id="41210"/>
    <lineage>
        <taxon>Eukaryota</taxon>
        <taxon>Metazoa</taxon>
        <taxon>Ecdysozoa</taxon>
        <taxon>Arthropoda</taxon>
        <taxon>Crustacea</taxon>
        <taxon>Multicrustacea</taxon>
        <taxon>Malacostraca</taxon>
        <taxon>Eumalacostraca</taxon>
        <taxon>Eucarida</taxon>
        <taxon>Decapoda</taxon>
        <taxon>Pleocyemata</taxon>
        <taxon>Brachyura</taxon>
        <taxon>Eubrachyura</taxon>
        <taxon>Majoidea</taxon>
        <taxon>Majidae</taxon>
        <taxon>Chionoecetes</taxon>
    </lineage>
</organism>
<dbReference type="PANTHER" id="PTHR19317">
    <property type="entry name" value="PRENYLATED RAB ACCEPTOR 1-RELATED"/>
    <property type="match status" value="1"/>
</dbReference>
<dbReference type="PANTHER" id="PTHR19317:SF0">
    <property type="entry name" value="PRENYLATED RAB ACCEPTOR PROTEIN 1"/>
    <property type="match status" value="1"/>
</dbReference>
<dbReference type="GO" id="GO:0008021">
    <property type="term" value="C:synaptic vesicle"/>
    <property type="evidence" value="ECO:0007669"/>
    <property type="project" value="UniProtKB-SubCell"/>
</dbReference>
<evidence type="ECO:0000256" key="2">
    <source>
        <dbReference type="ARBA" id="ARBA00004234"/>
    </source>
</evidence>
<gene>
    <name evidence="8" type="primary">RABAC1</name>
    <name evidence="8" type="ORF">GWK47_041650</name>
</gene>
<reference evidence="8" key="1">
    <citation type="submission" date="2020-07" db="EMBL/GenBank/DDBJ databases">
        <title>The High-quality genome of the commercially important snow crab, Chionoecetes opilio.</title>
        <authorList>
            <person name="Jeong J.-H."/>
            <person name="Ryu S."/>
        </authorList>
    </citation>
    <scope>NUCLEOTIDE SEQUENCE</scope>
    <source>
        <strain evidence="8">MADBK_172401_WGS</strain>
        <tissue evidence="8">Digestive gland</tissue>
    </source>
</reference>
<feature type="transmembrane region" description="Helical" evidence="7">
    <location>
        <begin position="93"/>
        <end position="126"/>
    </location>
</feature>
<evidence type="ECO:0000256" key="5">
    <source>
        <dbReference type="ARBA" id="ARBA00022989"/>
    </source>
</evidence>
<name>A0A8J4YHS5_CHIOP</name>
<protein>
    <recommendedName>
        <fullName evidence="7">PRA1 family protein</fullName>
    </recommendedName>
</protein>
<feature type="transmembrane region" description="Helical" evidence="7">
    <location>
        <begin position="216"/>
        <end position="237"/>
    </location>
</feature>
<proteinExistence type="inferred from homology"/>
<dbReference type="AlphaFoldDB" id="A0A8J4YHS5"/>
<evidence type="ECO:0000313" key="8">
    <source>
        <dbReference type="EMBL" id="KAG0723936.1"/>
    </source>
</evidence>
<comment type="similarity">
    <text evidence="3 7">Belongs to the PRA1 family.</text>
</comment>
<dbReference type="InterPro" id="IPR004895">
    <property type="entry name" value="Prenylated_rab_accept_PRA1"/>
</dbReference>
<evidence type="ECO:0000256" key="7">
    <source>
        <dbReference type="RuleBase" id="RU363107"/>
    </source>
</evidence>
<accession>A0A8J4YHS5</accession>
<evidence type="ECO:0000313" key="9">
    <source>
        <dbReference type="Proteomes" id="UP000770661"/>
    </source>
</evidence>